<dbReference type="InterPro" id="IPR003117">
    <property type="entry name" value="cAMP_dep_PK_reg_su_I/II_a/b"/>
</dbReference>
<dbReference type="CDD" id="cd12100">
    <property type="entry name" value="DD_CABYR_SP17"/>
    <property type="match status" value="1"/>
</dbReference>
<evidence type="ECO:0000259" key="1">
    <source>
        <dbReference type="SMART" id="SM00394"/>
    </source>
</evidence>
<reference evidence="2 3" key="1">
    <citation type="submission" date="2024-04" db="EMBL/GenBank/DDBJ databases">
        <authorList>
            <person name="Rising A."/>
            <person name="Reimegard J."/>
            <person name="Sonavane S."/>
            <person name="Akerstrom W."/>
            <person name="Nylinder S."/>
            <person name="Hedman E."/>
            <person name="Kallberg Y."/>
        </authorList>
    </citation>
    <scope>NUCLEOTIDE SEQUENCE [LARGE SCALE GENOMIC DNA]</scope>
</reference>
<feature type="domain" description="RIIa" evidence="1">
    <location>
        <begin position="12"/>
        <end position="49"/>
    </location>
</feature>
<comment type="caution">
    <text evidence="2">The sequence shown here is derived from an EMBL/GenBank/DDBJ whole genome shotgun (WGS) entry which is preliminary data.</text>
</comment>
<dbReference type="Gene3D" id="1.20.890.10">
    <property type="entry name" value="cAMP-dependent protein kinase regulatory subunit, dimerization-anchoring domain"/>
    <property type="match status" value="1"/>
</dbReference>
<name>A0AAV1ZC37_9ARAC</name>
<dbReference type="Proteomes" id="UP001497382">
    <property type="component" value="Unassembled WGS sequence"/>
</dbReference>
<dbReference type="AlphaFoldDB" id="A0AAV1ZC37"/>
<evidence type="ECO:0000313" key="3">
    <source>
        <dbReference type="Proteomes" id="UP001497382"/>
    </source>
</evidence>
<dbReference type="Pfam" id="PF02197">
    <property type="entry name" value="RIIa"/>
    <property type="match status" value="1"/>
</dbReference>
<dbReference type="EMBL" id="CAXIEN010000037">
    <property type="protein sequence ID" value="CAL1269099.1"/>
    <property type="molecule type" value="Genomic_DNA"/>
</dbReference>
<dbReference type="InterPro" id="IPR047579">
    <property type="entry name" value="DD_CABYR_SP17"/>
</dbReference>
<proteinExistence type="predicted"/>
<organism evidence="2 3">
    <name type="scientific">Larinioides sclopetarius</name>
    <dbReference type="NCBI Taxonomy" id="280406"/>
    <lineage>
        <taxon>Eukaryota</taxon>
        <taxon>Metazoa</taxon>
        <taxon>Ecdysozoa</taxon>
        <taxon>Arthropoda</taxon>
        <taxon>Chelicerata</taxon>
        <taxon>Arachnida</taxon>
        <taxon>Araneae</taxon>
        <taxon>Araneomorphae</taxon>
        <taxon>Entelegynae</taxon>
        <taxon>Araneoidea</taxon>
        <taxon>Araneidae</taxon>
        <taxon>Larinioides</taxon>
    </lineage>
</organism>
<protein>
    <recommendedName>
        <fullName evidence="1">RIIa domain-containing protein</fullName>
    </recommendedName>
</protein>
<dbReference type="SUPFAM" id="SSF47391">
    <property type="entry name" value="Dimerization-anchoring domain of cAMP-dependent PK regulatory subunit"/>
    <property type="match status" value="1"/>
</dbReference>
<evidence type="ECO:0000313" key="2">
    <source>
        <dbReference type="EMBL" id="CAL1269099.1"/>
    </source>
</evidence>
<dbReference type="SMART" id="SM00394">
    <property type="entry name" value="RIIa"/>
    <property type="match status" value="1"/>
</dbReference>
<sequence length="52" mass="6168">MSLTRPRPVIPEELPKLLHDLSYAVIKSQPKDIFSFAADYFQQLYDERDKEK</sequence>
<accession>A0AAV1ZC37</accession>
<gene>
    <name evidence="2" type="ORF">LARSCL_LOCUS4561</name>
</gene>
<feature type="non-terminal residue" evidence="2">
    <location>
        <position position="52"/>
    </location>
</feature>
<keyword evidence="3" id="KW-1185">Reference proteome</keyword>